<name>A0ACB8BD36_9AGAM</name>
<evidence type="ECO:0000313" key="2">
    <source>
        <dbReference type="Proteomes" id="UP000790709"/>
    </source>
</evidence>
<comment type="caution">
    <text evidence="1">The sequence shown here is derived from an EMBL/GenBank/DDBJ whole genome shotgun (WGS) entry which is preliminary data.</text>
</comment>
<dbReference type="EMBL" id="MU266445">
    <property type="protein sequence ID" value="KAH7923706.1"/>
    <property type="molecule type" value="Genomic_DNA"/>
</dbReference>
<accession>A0ACB8BD36</accession>
<proteinExistence type="predicted"/>
<dbReference type="Proteomes" id="UP000790709">
    <property type="component" value="Unassembled WGS sequence"/>
</dbReference>
<gene>
    <name evidence="1" type="ORF">BV22DRAFT_1014851</name>
</gene>
<organism evidence="1 2">
    <name type="scientific">Leucogyrophana mollusca</name>
    <dbReference type="NCBI Taxonomy" id="85980"/>
    <lineage>
        <taxon>Eukaryota</taxon>
        <taxon>Fungi</taxon>
        <taxon>Dikarya</taxon>
        <taxon>Basidiomycota</taxon>
        <taxon>Agaricomycotina</taxon>
        <taxon>Agaricomycetes</taxon>
        <taxon>Agaricomycetidae</taxon>
        <taxon>Boletales</taxon>
        <taxon>Boletales incertae sedis</taxon>
        <taxon>Leucogyrophana</taxon>
    </lineage>
</organism>
<protein>
    <submittedName>
        <fullName evidence="1">MFS general substrate transporter</fullName>
    </submittedName>
</protein>
<reference evidence="1" key="1">
    <citation type="journal article" date="2021" name="New Phytol.">
        <title>Evolutionary innovations through gain and loss of genes in the ectomycorrhizal Boletales.</title>
        <authorList>
            <person name="Wu G."/>
            <person name="Miyauchi S."/>
            <person name="Morin E."/>
            <person name="Kuo A."/>
            <person name="Drula E."/>
            <person name="Varga T."/>
            <person name="Kohler A."/>
            <person name="Feng B."/>
            <person name="Cao Y."/>
            <person name="Lipzen A."/>
            <person name="Daum C."/>
            <person name="Hundley H."/>
            <person name="Pangilinan J."/>
            <person name="Johnson J."/>
            <person name="Barry K."/>
            <person name="LaButti K."/>
            <person name="Ng V."/>
            <person name="Ahrendt S."/>
            <person name="Min B."/>
            <person name="Choi I.G."/>
            <person name="Park H."/>
            <person name="Plett J.M."/>
            <person name="Magnuson J."/>
            <person name="Spatafora J.W."/>
            <person name="Nagy L.G."/>
            <person name="Henrissat B."/>
            <person name="Grigoriev I.V."/>
            <person name="Yang Z.L."/>
            <person name="Xu J."/>
            <person name="Martin F.M."/>
        </authorList>
    </citation>
    <scope>NUCLEOTIDE SEQUENCE</scope>
    <source>
        <strain evidence="1">KUC20120723A-06</strain>
    </source>
</reference>
<evidence type="ECO:0000313" key="1">
    <source>
        <dbReference type="EMBL" id="KAH7923706.1"/>
    </source>
</evidence>
<sequence length="442" mass="48070">MSTHSKGEIQSQCNRQLNGNVIEEKVPVAEYDFPEGGLAGWATVFGAFLVQICSYGYTISFGVYQDYYTQTYLTNESSSTISWIGSINAFLFEICGLISGRLYDRGYFYHLVIGGSLLQSFSIFMLSLAKPDQFYQIFLTQGILSGCAAGILYIPSVAVVSHYFERRRALAMTFVASGACLGSVIHPIMLNNTLNSKLGFANSVRASAGLISGLLTIACMLMRSRLSTPESTVNYFLTAKKCYHDSAYVFGTAGLTIFVVAFYYPLFYLQLDSSVHGLNQTFSFYSLVIMNTSSFVGQLTSGFLADYFGVASIVVLSTFGCSVLLFAMIGVRTLASVAIFGVIYGYFAGTFLALWAPMLEVLTPDLSEFGARMGIACAIMAFGGLIGTPISGALLGGNHMWWRAALFNGIIGSGGCLLFFAMRIVLHRRQVEERSAPRLPGS</sequence>
<keyword evidence="2" id="KW-1185">Reference proteome</keyword>